<dbReference type="PROSITE" id="PS50893">
    <property type="entry name" value="ABC_TRANSPORTER_2"/>
    <property type="match status" value="1"/>
</dbReference>
<keyword evidence="4 6" id="KW-0067">ATP-binding</keyword>
<evidence type="ECO:0000256" key="1">
    <source>
        <dbReference type="ARBA" id="ARBA00005417"/>
    </source>
</evidence>
<dbReference type="PANTHER" id="PTHR43335">
    <property type="entry name" value="ABC TRANSPORTER, ATP-BINDING PROTEIN"/>
    <property type="match status" value="1"/>
</dbReference>
<evidence type="ECO:0000256" key="4">
    <source>
        <dbReference type="ARBA" id="ARBA00022840"/>
    </source>
</evidence>
<evidence type="ECO:0000256" key="2">
    <source>
        <dbReference type="ARBA" id="ARBA00022448"/>
    </source>
</evidence>
<keyword evidence="2" id="KW-0813">Transport</keyword>
<dbReference type="GO" id="GO:0016887">
    <property type="term" value="F:ATP hydrolysis activity"/>
    <property type="evidence" value="ECO:0007669"/>
    <property type="project" value="InterPro"/>
</dbReference>
<dbReference type="Pfam" id="PF00005">
    <property type="entry name" value="ABC_tran"/>
    <property type="match status" value="1"/>
</dbReference>
<name>A0A932I2D2_UNCTE</name>
<dbReference type="SUPFAM" id="SSF52540">
    <property type="entry name" value="P-loop containing nucleoside triphosphate hydrolases"/>
    <property type="match status" value="1"/>
</dbReference>
<dbReference type="GO" id="GO:0005524">
    <property type="term" value="F:ATP binding"/>
    <property type="evidence" value="ECO:0007669"/>
    <property type="project" value="UniProtKB-KW"/>
</dbReference>
<dbReference type="EMBL" id="JACPUR010000041">
    <property type="protein sequence ID" value="MBI3129428.1"/>
    <property type="molecule type" value="Genomic_DNA"/>
</dbReference>
<dbReference type="AlphaFoldDB" id="A0A932I2D2"/>
<dbReference type="CDD" id="cd03230">
    <property type="entry name" value="ABC_DR_subfamily_A"/>
    <property type="match status" value="1"/>
</dbReference>
<dbReference type="InterPro" id="IPR003593">
    <property type="entry name" value="AAA+_ATPase"/>
</dbReference>
<evidence type="ECO:0000259" key="5">
    <source>
        <dbReference type="PROSITE" id="PS50893"/>
    </source>
</evidence>
<dbReference type="Proteomes" id="UP000782312">
    <property type="component" value="Unassembled WGS sequence"/>
</dbReference>
<dbReference type="Gene3D" id="3.40.50.300">
    <property type="entry name" value="P-loop containing nucleotide triphosphate hydrolases"/>
    <property type="match status" value="1"/>
</dbReference>
<gene>
    <name evidence="6" type="ORF">HYZ11_17610</name>
</gene>
<dbReference type="InterPro" id="IPR003439">
    <property type="entry name" value="ABC_transporter-like_ATP-bd"/>
</dbReference>
<comment type="similarity">
    <text evidence="1">Belongs to the ABC transporter superfamily.</text>
</comment>
<comment type="caution">
    <text evidence="6">The sequence shown here is derived from an EMBL/GenBank/DDBJ whole genome shotgun (WGS) entry which is preliminary data.</text>
</comment>
<evidence type="ECO:0000313" key="6">
    <source>
        <dbReference type="EMBL" id="MBI3129428.1"/>
    </source>
</evidence>
<dbReference type="SMART" id="SM00382">
    <property type="entry name" value="AAA"/>
    <property type="match status" value="1"/>
</dbReference>
<feature type="domain" description="ABC transporter" evidence="5">
    <location>
        <begin position="2"/>
        <end position="231"/>
    </location>
</feature>
<protein>
    <submittedName>
        <fullName evidence="6">ATP-binding cassette domain-containing protein</fullName>
    </submittedName>
</protein>
<organism evidence="6 7">
    <name type="scientific">Tectimicrobiota bacterium</name>
    <dbReference type="NCBI Taxonomy" id="2528274"/>
    <lineage>
        <taxon>Bacteria</taxon>
        <taxon>Pseudomonadati</taxon>
        <taxon>Nitrospinota/Tectimicrobiota group</taxon>
        <taxon>Candidatus Tectimicrobiota</taxon>
    </lineage>
</organism>
<evidence type="ECO:0000256" key="3">
    <source>
        <dbReference type="ARBA" id="ARBA00022741"/>
    </source>
</evidence>
<evidence type="ECO:0000313" key="7">
    <source>
        <dbReference type="Proteomes" id="UP000782312"/>
    </source>
</evidence>
<dbReference type="InterPro" id="IPR027417">
    <property type="entry name" value="P-loop_NTPase"/>
</dbReference>
<dbReference type="PANTHER" id="PTHR43335:SF4">
    <property type="entry name" value="ABC TRANSPORTER, ATP-BINDING PROTEIN"/>
    <property type="match status" value="1"/>
</dbReference>
<sequence length="324" mass="34880">MIRVEGLTKHYGNVPAIQDISFRVEKGEILGFLGPNGAGKSTTMRILTGFMPPTSGSAWVAEMDVAEHPLEVKRHIGYMPESNPLYLDMTVTAYLHHMAALKGVSGRARGEAVARVVDSCGLGNVASRIIGHLSKGYRQRVGLAQSLVNDPPVLILDEPTSGLDPAQIIEIRNLIRSLKGSRTIVLSTHILPEVSMVCDRVVVIHQGRVAAEGPIDALATGVQKEDILRVSAIGSAEALRAKLAAVPGVRQVSSLGASNGEVHFEVRAEQGREVRPDLAQAVPAASGRLTELRRERLTLEDLFVRIVSGEHKVEPKVDKESARA</sequence>
<reference evidence="6" key="1">
    <citation type="submission" date="2020-07" db="EMBL/GenBank/DDBJ databases">
        <title>Huge and variable diversity of episymbiotic CPR bacteria and DPANN archaea in groundwater ecosystems.</title>
        <authorList>
            <person name="He C.Y."/>
            <person name="Keren R."/>
            <person name="Whittaker M."/>
            <person name="Farag I.F."/>
            <person name="Doudna J."/>
            <person name="Cate J.H.D."/>
            <person name="Banfield J.F."/>
        </authorList>
    </citation>
    <scope>NUCLEOTIDE SEQUENCE</scope>
    <source>
        <strain evidence="6">NC_groundwater_763_Ag_S-0.2um_68_21</strain>
    </source>
</reference>
<keyword evidence="3" id="KW-0547">Nucleotide-binding</keyword>
<accession>A0A932I2D2</accession>
<proteinExistence type="inferred from homology"/>